<dbReference type="GeneID" id="19126641"/>
<organism evidence="2 3">
    <name type="scientific">Bipolaris oryzae ATCC 44560</name>
    <dbReference type="NCBI Taxonomy" id="930090"/>
    <lineage>
        <taxon>Eukaryota</taxon>
        <taxon>Fungi</taxon>
        <taxon>Dikarya</taxon>
        <taxon>Ascomycota</taxon>
        <taxon>Pezizomycotina</taxon>
        <taxon>Dothideomycetes</taxon>
        <taxon>Pleosporomycetidae</taxon>
        <taxon>Pleosporales</taxon>
        <taxon>Pleosporineae</taxon>
        <taxon>Pleosporaceae</taxon>
        <taxon>Bipolaris</taxon>
    </lineage>
</organism>
<accession>W6ZGQ6</accession>
<dbReference type="OrthoDB" id="3695199at2759"/>
<dbReference type="AlphaFoldDB" id="W6ZGQ6"/>
<evidence type="ECO:0000313" key="2">
    <source>
        <dbReference type="EMBL" id="EUC49210.1"/>
    </source>
</evidence>
<feature type="region of interest" description="Disordered" evidence="1">
    <location>
        <begin position="90"/>
        <end position="302"/>
    </location>
</feature>
<feature type="compositionally biased region" description="Basic and acidic residues" evidence="1">
    <location>
        <begin position="152"/>
        <end position="161"/>
    </location>
</feature>
<gene>
    <name evidence="2" type="ORF">COCMIDRAFT_85310</name>
</gene>
<feature type="compositionally biased region" description="Acidic residues" evidence="1">
    <location>
        <begin position="230"/>
        <end position="267"/>
    </location>
</feature>
<keyword evidence="3" id="KW-1185">Reference proteome</keyword>
<reference evidence="2 3" key="1">
    <citation type="journal article" date="2013" name="PLoS Genet.">
        <title>Comparative genome structure, secondary metabolite, and effector coding capacity across Cochliobolus pathogens.</title>
        <authorList>
            <person name="Condon B.J."/>
            <person name="Leng Y."/>
            <person name="Wu D."/>
            <person name="Bushley K.E."/>
            <person name="Ohm R.A."/>
            <person name="Otillar R."/>
            <person name="Martin J."/>
            <person name="Schackwitz W."/>
            <person name="Grimwood J."/>
            <person name="MohdZainudin N."/>
            <person name="Xue C."/>
            <person name="Wang R."/>
            <person name="Manning V.A."/>
            <person name="Dhillon B."/>
            <person name="Tu Z.J."/>
            <person name="Steffenson B.J."/>
            <person name="Salamov A."/>
            <person name="Sun H."/>
            <person name="Lowry S."/>
            <person name="LaButti K."/>
            <person name="Han J."/>
            <person name="Copeland A."/>
            <person name="Lindquist E."/>
            <person name="Barry K."/>
            <person name="Schmutz J."/>
            <person name="Baker S.E."/>
            <person name="Ciuffetti L.M."/>
            <person name="Grigoriev I.V."/>
            <person name="Zhong S."/>
            <person name="Turgeon B.G."/>
        </authorList>
    </citation>
    <scope>NUCLEOTIDE SEQUENCE [LARGE SCALE GENOMIC DNA]</scope>
    <source>
        <strain evidence="2 3">ATCC 44560</strain>
    </source>
</reference>
<dbReference type="EMBL" id="KI963934">
    <property type="protein sequence ID" value="EUC49210.1"/>
    <property type="molecule type" value="Genomic_DNA"/>
</dbReference>
<name>W6ZGQ6_COCMI</name>
<protein>
    <submittedName>
        <fullName evidence="2">Uncharacterized protein</fullName>
    </submittedName>
</protein>
<feature type="compositionally biased region" description="Polar residues" evidence="1">
    <location>
        <begin position="141"/>
        <end position="151"/>
    </location>
</feature>
<dbReference type="KEGG" id="bor:COCMIDRAFT_85310"/>
<feature type="compositionally biased region" description="Basic and acidic residues" evidence="1">
    <location>
        <begin position="289"/>
        <end position="298"/>
    </location>
</feature>
<dbReference type="RefSeq" id="XP_007684361.1">
    <property type="nucleotide sequence ID" value="XM_007686171.1"/>
</dbReference>
<feature type="region of interest" description="Disordered" evidence="1">
    <location>
        <begin position="341"/>
        <end position="369"/>
    </location>
</feature>
<feature type="compositionally biased region" description="Pro residues" evidence="1">
    <location>
        <begin position="170"/>
        <end position="181"/>
    </location>
</feature>
<dbReference type="Proteomes" id="UP000054032">
    <property type="component" value="Unassembled WGS sequence"/>
</dbReference>
<dbReference type="HOGENOM" id="CLU_733588_0_0_1"/>
<feature type="compositionally biased region" description="Basic and acidic residues" evidence="1">
    <location>
        <begin position="114"/>
        <end position="132"/>
    </location>
</feature>
<feature type="compositionally biased region" description="Basic and acidic residues" evidence="1">
    <location>
        <begin position="341"/>
        <end position="363"/>
    </location>
</feature>
<sequence>MAPEQGDEEQERKHYEAMNMNGKLRPMAMRIGFRNVNRWNQRQLVTIFLEYDRINPIRARNIPKDHKTTPAEIEAQHALVDRLIKEKKLQVPVPKRKRENGTTTGNNKRVKISSGDDDHISPSDSGKSNDKRVPRHVSGTKGVSKTGSRSDGVQKKSKQTEKPAATKPAPTKPAPTKPAPTKPRSRQASTLKPRQKKTNMDVGNPQDAESQNPSAPAVDPPFVTPGANPGDDDDSSESDDSDSGDDNGDDVHDDEDIEERDEDFEAEEISKAPSKNQGAPKTTGTSKGKGKDTSEVKAKPLGLHLGVRKIDRYTSLDWDPLNESIPNSRLTWYEQEQRFRAQQEKTRKEAQEEEPKKEWDWKKQLRRKE</sequence>
<proteinExistence type="predicted"/>
<evidence type="ECO:0000256" key="1">
    <source>
        <dbReference type="SAM" id="MobiDB-lite"/>
    </source>
</evidence>
<evidence type="ECO:0000313" key="3">
    <source>
        <dbReference type="Proteomes" id="UP000054032"/>
    </source>
</evidence>